<keyword evidence="2" id="KW-1185">Reference proteome</keyword>
<protein>
    <recommendedName>
        <fullName evidence="3">F-box domain-containing protein</fullName>
    </recommendedName>
</protein>
<sequence length="380" mass="41762">MPAPPVARPLVLPRDVMCEIALHVSEPDKDGQADDYSESPVQLASLALVNKAWYAVCSPLIWKHIKIRARTIATRAESWAGVGDVFRTSQTTSLLLDLRGLTSLTAGTVKVAAGKVTGHLQRLCVELSSEYDFDPESARSIIKDLSLGFVKHLSLKLSLAIVAHLHVATTILNACPRLTSVRLARVHNFDSDGDGDGEDLPEHERPACILLYELLRNKLKVTSLHTEFPLPCTLVDVPCPWQLTSLSLVTHSVTNADTLKEVLLHNSNSLVHLNLDCHDPLTEMASSSRRLFAFPRLEALTLSEPTFLACLTNKTSLSRLIVTVKPSSAPELLTFLERQQSGRLRRVTLVSDKTAPPLTAQQALPLIVHCARRGVEVEIR</sequence>
<dbReference type="AlphaFoldDB" id="A0A9P6VZ05"/>
<dbReference type="EMBL" id="PUHQ01000071">
    <property type="protein sequence ID" value="KAG0658087.1"/>
    <property type="molecule type" value="Genomic_DNA"/>
</dbReference>
<name>A0A9P6VZ05_RHOMI</name>
<evidence type="ECO:0008006" key="3">
    <source>
        <dbReference type="Google" id="ProtNLM"/>
    </source>
</evidence>
<comment type="caution">
    <text evidence="1">The sequence shown here is derived from an EMBL/GenBank/DDBJ whole genome shotgun (WGS) entry which is preliminary data.</text>
</comment>
<evidence type="ECO:0000313" key="2">
    <source>
        <dbReference type="Proteomes" id="UP000777482"/>
    </source>
</evidence>
<organism evidence="1 2">
    <name type="scientific">Rhodotorula mucilaginosa</name>
    <name type="common">Yeast</name>
    <name type="synonym">Rhodotorula rubra</name>
    <dbReference type="NCBI Taxonomy" id="5537"/>
    <lineage>
        <taxon>Eukaryota</taxon>
        <taxon>Fungi</taxon>
        <taxon>Dikarya</taxon>
        <taxon>Basidiomycota</taxon>
        <taxon>Pucciniomycotina</taxon>
        <taxon>Microbotryomycetes</taxon>
        <taxon>Sporidiobolales</taxon>
        <taxon>Sporidiobolaceae</taxon>
        <taxon>Rhodotorula</taxon>
    </lineage>
</organism>
<gene>
    <name evidence="1" type="ORF">C6P46_006046</name>
</gene>
<dbReference type="Proteomes" id="UP000777482">
    <property type="component" value="Unassembled WGS sequence"/>
</dbReference>
<reference evidence="1 2" key="1">
    <citation type="submission" date="2020-11" db="EMBL/GenBank/DDBJ databases">
        <title>Kefir isolates.</title>
        <authorList>
            <person name="Marcisauskas S."/>
            <person name="Kim Y."/>
            <person name="Blasche S."/>
        </authorList>
    </citation>
    <scope>NUCLEOTIDE SEQUENCE [LARGE SCALE GENOMIC DNA]</scope>
    <source>
        <strain evidence="1 2">KR</strain>
    </source>
</reference>
<evidence type="ECO:0000313" key="1">
    <source>
        <dbReference type="EMBL" id="KAG0658087.1"/>
    </source>
</evidence>
<dbReference type="OrthoDB" id="9994419at2759"/>
<accession>A0A9P6VZ05</accession>
<proteinExistence type="predicted"/>